<dbReference type="Proteomes" id="UP000000814">
    <property type="component" value="Chromosome"/>
</dbReference>
<proteinExistence type="inferred from homology"/>
<sequence>MNISKILALRYIKRQKRRTIITILGIVLSVALFTAIGTMLASLQHYQTSRELDINGGYEVQYSGITLKDIAYLNSNYNVNKVGTSISVGNAFLNKDEAKRYISGDTNIRAYTVYYYDSEALKINNMKLKKGTFPKDNKHVVLTKMFNKLGYKVNDKIKIYVLTNGGGDLKEKEFIISGFLDYNYNTILFPKEVAEKLTPIDKKYISFVNMKKGVNYNKSFRTIEKQIKCEDVMYNYGLLELEGNYNNKASIYGMAFVMFILGVVILVSSALVVYSAFNISIFERVKEFGILRSVGASNYQIKSVIFIEAFIMIILGIPLGVLCGIAAIKILFLIVTLSKFSMFVDINIYISSRVIVSSIIFGVLCIIFSSIVPVIKSGGINPIEAIRGTGKTKALNKRSYFNIIKKINFQTFLTFRNIKRNKGRFRLVVSSVAVSVVIFIVFNSFMFLLFQFMKGPLYIKDFNISSRDITFKKEDIYAIKDIKGVKDVYPMEETSRLIFCPFNRLSKEFKQANKKLEHKDGYFWSGADIYFAGYDLNELNEVKDYVIKGKIDIEKLNSGEEVLAFEKIKYRGVGEEINETNLNIGDEIYIDNNRVYGKADPAKASKLKFNKLKKVKVGAIVSKNLSYYNNNSAMFFISSTEGYKNIIGHDSFDEFQVEVDKGANKEEVRKKIDSKLAVNYKYILQDEEEIESQYKQYKIETIVLVYGFIAVISLIGILNVINTVNTNLMLRLKEFACLISVGMSIHDLKKMLLTEGILYGAYGVFYGLLVGSGLYYLIYKEMMNTSVVRWSLFIKEIAVATIGVIVIIFISMIFPLKRIQKMNIIENMRGDE</sequence>
<feature type="transmembrane region" description="Helical" evidence="7">
    <location>
        <begin position="702"/>
        <end position="721"/>
    </location>
</feature>
<dbReference type="Pfam" id="PF12704">
    <property type="entry name" value="MacB_PCD"/>
    <property type="match status" value="1"/>
</dbReference>
<dbReference type="InterPro" id="IPR050250">
    <property type="entry name" value="Macrolide_Exporter_MacB"/>
</dbReference>
<dbReference type="OrthoDB" id="9793166at2"/>
<keyword evidence="11" id="KW-1185">Reference proteome</keyword>
<dbReference type="STRING" id="272562.CA_C0454"/>
<dbReference type="EMBL" id="AE001437">
    <property type="protein sequence ID" value="AAK78434.1"/>
    <property type="molecule type" value="Genomic_DNA"/>
</dbReference>
<dbReference type="AlphaFoldDB" id="Q97LV0"/>
<dbReference type="GeneID" id="44996963"/>
<dbReference type="PANTHER" id="PTHR30572">
    <property type="entry name" value="MEMBRANE COMPONENT OF TRANSPORTER-RELATED"/>
    <property type="match status" value="1"/>
</dbReference>
<feature type="domain" description="ABC3 transporter permease C-terminal" evidence="8">
    <location>
        <begin position="260"/>
        <end position="382"/>
    </location>
</feature>
<dbReference type="eggNOG" id="COG0577">
    <property type="taxonomic scope" value="Bacteria"/>
</dbReference>
<evidence type="ECO:0000256" key="7">
    <source>
        <dbReference type="SAM" id="Phobius"/>
    </source>
</evidence>
<feature type="transmembrane region" description="Helical" evidence="7">
    <location>
        <begin position="797"/>
        <end position="816"/>
    </location>
</feature>
<evidence type="ECO:0000256" key="1">
    <source>
        <dbReference type="ARBA" id="ARBA00004651"/>
    </source>
</evidence>
<evidence type="ECO:0000313" key="10">
    <source>
        <dbReference type="EMBL" id="AAK78434.1"/>
    </source>
</evidence>
<evidence type="ECO:0000256" key="4">
    <source>
        <dbReference type="ARBA" id="ARBA00022989"/>
    </source>
</evidence>
<reference evidence="10 11" key="1">
    <citation type="journal article" date="2001" name="J. Bacteriol.">
        <title>Genome sequence and comparative analysis of the solvent-producing bacterium Clostridium acetobutylicum.</title>
        <authorList>
            <person name="Nolling J."/>
            <person name="Breton G."/>
            <person name="Omelchenko M.V."/>
            <person name="Makarova K.S."/>
            <person name="Zeng Q."/>
            <person name="Gibson R."/>
            <person name="Lee H.M."/>
            <person name="Dubois J."/>
            <person name="Qiu D."/>
            <person name="Hitti J."/>
            <person name="Wolf Y.I."/>
            <person name="Tatusov R.L."/>
            <person name="Sabathe F."/>
            <person name="Doucette-Stamm L."/>
            <person name="Soucaille P."/>
            <person name="Daly M.J."/>
            <person name="Bennett G.N."/>
            <person name="Koonin E.V."/>
            <person name="Smith D.R."/>
        </authorList>
    </citation>
    <scope>NUCLEOTIDE SEQUENCE [LARGE SCALE GENOMIC DNA]</scope>
    <source>
        <strain evidence="11">ATCC 824 / DSM 792 / JCM 1419 / LMG 5710 / VKM B-1787</strain>
    </source>
</reference>
<keyword evidence="5 7" id="KW-0472">Membrane</keyword>
<organism evidence="10 11">
    <name type="scientific">Clostridium acetobutylicum (strain ATCC 824 / DSM 792 / JCM 1419 / IAM 19013 / LMG 5710 / NBRC 13948 / NRRL B-527 / VKM B-1787 / 2291 / W)</name>
    <dbReference type="NCBI Taxonomy" id="272562"/>
    <lineage>
        <taxon>Bacteria</taxon>
        <taxon>Bacillati</taxon>
        <taxon>Bacillota</taxon>
        <taxon>Clostridia</taxon>
        <taxon>Eubacteriales</taxon>
        <taxon>Clostridiaceae</taxon>
        <taxon>Clostridium</taxon>
    </lineage>
</organism>
<evidence type="ECO:0000256" key="5">
    <source>
        <dbReference type="ARBA" id="ARBA00023136"/>
    </source>
</evidence>
<dbReference type="InterPro" id="IPR025857">
    <property type="entry name" value="MacB_PCD"/>
</dbReference>
<comment type="subcellular location">
    <subcellularLocation>
        <location evidence="1">Cell membrane</location>
        <topology evidence="1">Multi-pass membrane protein</topology>
    </subcellularLocation>
</comment>
<name>Q97LV0_CLOAB</name>
<evidence type="ECO:0000256" key="6">
    <source>
        <dbReference type="ARBA" id="ARBA00038076"/>
    </source>
</evidence>
<dbReference type="RefSeq" id="WP_010963776.1">
    <property type="nucleotide sequence ID" value="NC_003030.1"/>
</dbReference>
<dbReference type="GO" id="GO:0005886">
    <property type="term" value="C:plasma membrane"/>
    <property type="evidence" value="ECO:0007669"/>
    <property type="project" value="UniProtKB-SubCell"/>
</dbReference>
<dbReference type="PANTHER" id="PTHR30572:SF4">
    <property type="entry name" value="ABC TRANSPORTER PERMEASE YTRF"/>
    <property type="match status" value="1"/>
</dbReference>
<dbReference type="InterPro" id="IPR003838">
    <property type="entry name" value="ABC3_permease_C"/>
</dbReference>
<evidence type="ECO:0000256" key="3">
    <source>
        <dbReference type="ARBA" id="ARBA00022692"/>
    </source>
</evidence>
<gene>
    <name evidence="10" type="ordered locus">CA_C0454</name>
</gene>
<feature type="domain" description="MacB-like periplasmic core" evidence="9">
    <location>
        <begin position="19"/>
        <end position="194"/>
    </location>
</feature>
<feature type="transmembrane region" description="Helical" evidence="7">
    <location>
        <begin position="20"/>
        <end position="43"/>
    </location>
</feature>
<feature type="transmembrane region" description="Helical" evidence="7">
    <location>
        <begin position="251"/>
        <end position="277"/>
    </location>
</feature>
<dbReference type="Pfam" id="PF02687">
    <property type="entry name" value="FtsX"/>
    <property type="match status" value="2"/>
</dbReference>
<dbReference type="HOGENOM" id="CLU_010964_2_1_9"/>
<feature type="transmembrane region" description="Helical" evidence="7">
    <location>
        <begin position="757"/>
        <end position="777"/>
    </location>
</feature>
<dbReference type="PATRIC" id="fig|272562.8.peg.653"/>
<feature type="domain" description="ABC3 transporter permease C-terminal" evidence="8">
    <location>
        <begin position="708"/>
        <end position="824"/>
    </location>
</feature>
<keyword evidence="3 7" id="KW-0812">Transmembrane</keyword>
<protein>
    <submittedName>
        <fullName evidence="10">Predicted ATP transporter permease component</fullName>
    </submittedName>
</protein>
<dbReference type="PIR" id="G96955">
    <property type="entry name" value="G96955"/>
</dbReference>
<feature type="transmembrane region" description="Helical" evidence="7">
    <location>
        <begin position="354"/>
        <end position="375"/>
    </location>
</feature>
<evidence type="ECO:0000313" key="11">
    <source>
        <dbReference type="Proteomes" id="UP000000814"/>
    </source>
</evidence>
<evidence type="ECO:0000256" key="2">
    <source>
        <dbReference type="ARBA" id="ARBA00022475"/>
    </source>
</evidence>
<accession>Q97LV0</accession>
<keyword evidence="4 7" id="KW-1133">Transmembrane helix</keyword>
<evidence type="ECO:0000259" key="8">
    <source>
        <dbReference type="Pfam" id="PF02687"/>
    </source>
</evidence>
<dbReference type="GO" id="GO:0022857">
    <property type="term" value="F:transmembrane transporter activity"/>
    <property type="evidence" value="ECO:0007669"/>
    <property type="project" value="TreeGrafter"/>
</dbReference>
<feature type="transmembrane region" description="Helical" evidence="7">
    <location>
        <begin position="309"/>
        <end position="334"/>
    </location>
</feature>
<dbReference type="KEGG" id="cac:CA_C0454"/>
<comment type="similarity">
    <text evidence="6">Belongs to the ABC-4 integral membrane protein family.</text>
</comment>
<evidence type="ECO:0000259" key="9">
    <source>
        <dbReference type="Pfam" id="PF12704"/>
    </source>
</evidence>
<keyword evidence="2" id="KW-1003">Cell membrane</keyword>
<feature type="transmembrane region" description="Helical" evidence="7">
    <location>
        <begin position="425"/>
        <end position="450"/>
    </location>
</feature>